<comment type="catalytic activity">
    <reaction evidence="1">
        <text>(4aS,6R)-4a-hydroxy-L-erythro-5,6,7,8-tetrahydrobiopterin = (6R)-L-erythro-6,7-dihydrobiopterin + H2O</text>
        <dbReference type="Rhea" id="RHEA:11920"/>
        <dbReference type="ChEBI" id="CHEBI:15377"/>
        <dbReference type="ChEBI" id="CHEBI:15642"/>
        <dbReference type="ChEBI" id="CHEBI:43120"/>
        <dbReference type="EC" id="4.2.1.96"/>
    </reaction>
</comment>
<dbReference type="InterPro" id="IPR036428">
    <property type="entry name" value="PCD_sf"/>
</dbReference>
<dbReference type="eggNOG" id="KOG4073">
    <property type="taxonomic scope" value="Eukaryota"/>
</dbReference>
<dbReference type="GO" id="GO:0008124">
    <property type="term" value="F:4-alpha-hydroxytetrahydrobiopterin dehydratase activity"/>
    <property type="evidence" value="ECO:0007669"/>
    <property type="project" value="UniProtKB-EC"/>
</dbReference>
<dbReference type="HOGENOM" id="CLU_081974_3_2_1"/>
<reference evidence="7" key="1">
    <citation type="journal article" date="2014" name="Microb. Cell Fact.">
        <title>Exploiting Issatchenkia orientalis SD108 for succinic acid production.</title>
        <authorList>
            <person name="Xiao H."/>
            <person name="Shao Z."/>
            <person name="Jiang Y."/>
            <person name="Dole S."/>
            <person name="Zhao H."/>
        </authorList>
    </citation>
    <scope>NUCLEOTIDE SEQUENCE [LARGE SCALE GENOMIC DNA]</scope>
    <source>
        <strain evidence="7">SD108</strain>
    </source>
</reference>
<evidence type="ECO:0000256" key="5">
    <source>
        <dbReference type="ARBA" id="ARBA00030497"/>
    </source>
</evidence>
<sequence length="105" mass="12001">MKLNALQIKTLAAAVPKWQFVPAITDNACDKLTRKYQFRSFEESWCFLTRVAMKSHKLGHHPLIKNLYNVVELELTTHNVQGLSELDFKMAKSIEKAANQLGVKD</sequence>
<name>A0A099NYR2_PICKU</name>
<protein>
    <recommendedName>
        <fullName evidence="3">4a-hydroxytetrahydrobiopterin dehydratase</fullName>
        <ecNumber evidence="3">4.2.1.96</ecNumber>
    </recommendedName>
    <alternativeName>
        <fullName evidence="5">4-alpha-hydroxy-tetrahydropterin dehydratase</fullName>
    </alternativeName>
</protein>
<comment type="caution">
    <text evidence="6">The sequence shown here is derived from an EMBL/GenBank/DDBJ whole genome shotgun (WGS) entry which is preliminary data.</text>
</comment>
<comment type="similarity">
    <text evidence="2">Belongs to the pterin-4-alpha-carbinolamine dehydratase family.</text>
</comment>
<keyword evidence="4" id="KW-0456">Lyase</keyword>
<dbReference type="SUPFAM" id="SSF55248">
    <property type="entry name" value="PCD-like"/>
    <property type="match status" value="1"/>
</dbReference>
<dbReference type="GO" id="GO:0006729">
    <property type="term" value="P:tetrahydrobiopterin biosynthetic process"/>
    <property type="evidence" value="ECO:0007669"/>
    <property type="project" value="InterPro"/>
</dbReference>
<evidence type="ECO:0000256" key="3">
    <source>
        <dbReference type="ARBA" id="ARBA00013252"/>
    </source>
</evidence>
<dbReference type="EMBL" id="JQFK01000027">
    <property type="protein sequence ID" value="KGK37908.1"/>
    <property type="molecule type" value="Genomic_DNA"/>
</dbReference>
<dbReference type="VEuPathDB" id="FungiDB:C5L36_0D05130"/>
<proteinExistence type="inferred from homology"/>
<organism evidence="6 7">
    <name type="scientific">Pichia kudriavzevii</name>
    <name type="common">Yeast</name>
    <name type="synonym">Issatchenkia orientalis</name>
    <dbReference type="NCBI Taxonomy" id="4909"/>
    <lineage>
        <taxon>Eukaryota</taxon>
        <taxon>Fungi</taxon>
        <taxon>Dikarya</taxon>
        <taxon>Ascomycota</taxon>
        <taxon>Saccharomycotina</taxon>
        <taxon>Pichiomycetes</taxon>
        <taxon>Pichiales</taxon>
        <taxon>Pichiaceae</taxon>
        <taxon>Pichia</taxon>
    </lineage>
</organism>
<dbReference type="Pfam" id="PF01329">
    <property type="entry name" value="Pterin_4a"/>
    <property type="match status" value="1"/>
</dbReference>
<evidence type="ECO:0000313" key="7">
    <source>
        <dbReference type="Proteomes" id="UP000029867"/>
    </source>
</evidence>
<gene>
    <name evidence="6" type="ORF">JL09_g2954</name>
</gene>
<dbReference type="PANTHER" id="PTHR12599:SF0">
    <property type="entry name" value="PTERIN-4-ALPHA-CARBINOLAMINE DEHYDRATASE"/>
    <property type="match status" value="1"/>
</dbReference>
<dbReference type="EC" id="4.2.1.96" evidence="3"/>
<evidence type="ECO:0000256" key="2">
    <source>
        <dbReference type="ARBA" id="ARBA00006472"/>
    </source>
</evidence>
<evidence type="ECO:0000313" key="6">
    <source>
        <dbReference type="EMBL" id="KGK37908.1"/>
    </source>
</evidence>
<dbReference type="CDD" id="cd00488">
    <property type="entry name" value="PCD_DCoH"/>
    <property type="match status" value="1"/>
</dbReference>
<accession>A0A099NYR2</accession>
<dbReference type="PANTHER" id="PTHR12599">
    <property type="entry name" value="PTERIN-4-ALPHA-CARBINOLAMINE DEHYDRATASE"/>
    <property type="match status" value="1"/>
</dbReference>
<evidence type="ECO:0000256" key="1">
    <source>
        <dbReference type="ARBA" id="ARBA00001554"/>
    </source>
</evidence>
<evidence type="ECO:0000256" key="4">
    <source>
        <dbReference type="ARBA" id="ARBA00023239"/>
    </source>
</evidence>
<dbReference type="Proteomes" id="UP000029867">
    <property type="component" value="Unassembled WGS sequence"/>
</dbReference>
<dbReference type="AlphaFoldDB" id="A0A099NYR2"/>
<dbReference type="Gene3D" id="3.30.1360.20">
    <property type="entry name" value="Transcriptional coactivator/pterin dehydratase"/>
    <property type="match status" value="1"/>
</dbReference>
<dbReference type="InterPro" id="IPR001533">
    <property type="entry name" value="Pterin_deHydtase"/>
</dbReference>